<gene>
    <name evidence="2" type="ORF">B9G39_00210</name>
</gene>
<evidence type="ECO:0000313" key="3">
    <source>
        <dbReference type="Proteomes" id="UP000257039"/>
    </source>
</evidence>
<dbReference type="SUPFAM" id="SSF47413">
    <property type="entry name" value="lambda repressor-like DNA-binding domains"/>
    <property type="match status" value="1"/>
</dbReference>
<dbReference type="EMBL" id="NDXW01000001">
    <property type="protein sequence ID" value="RDH41992.1"/>
    <property type="molecule type" value="Genomic_DNA"/>
</dbReference>
<accession>A0A4P9VJM9</accession>
<name>A0A4P9VJM9_9GAMM</name>
<sequence length="81" mass="9362">MTVDSFEISLPSSEEIRALIKEAGLTRAEAAALIHVPRRRLNRWVSPEDSMDYREMPLSAYELLLIKLNKHPIYKKVNSDH</sequence>
<keyword evidence="3" id="KW-1185">Reference proteome</keyword>
<dbReference type="PROSITE" id="PS50943">
    <property type="entry name" value="HTH_CROC1"/>
    <property type="match status" value="1"/>
</dbReference>
<comment type="caution">
    <text evidence="2">The sequence shown here is derived from an EMBL/GenBank/DDBJ whole genome shotgun (WGS) entry which is preliminary data.</text>
</comment>
<dbReference type="AlphaFoldDB" id="A0A4P9VJM9"/>
<evidence type="ECO:0000313" key="2">
    <source>
        <dbReference type="EMBL" id="RDH41992.1"/>
    </source>
</evidence>
<dbReference type="GO" id="GO:0003677">
    <property type="term" value="F:DNA binding"/>
    <property type="evidence" value="ECO:0007669"/>
    <property type="project" value="InterPro"/>
</dbReference>
<dbReference type="InterPro" id="IPR001387">
    <property type="entry name" value="Cro/C1-type_HTH"/>
</dbReference>
<feature type="domain" description="HTH cro/C1-type" evidence="1">
    <location>
        <begin position="16"/>
        <end position="44"/>
    </location>
</feature>
<evidence type="ECO:0000259" key="1">
    <source>
        <dbReference type="PROSITE" id="PS50943"/>
    </source>
</evidence>
<dbReference type="InterPro" id="IPR010982">
    <property type="entry name" value="Lambda_DNA-bd_dom_sf"/>
</dbReference>
<organism evidence="2 3">
    <name type="scientific">Zooshikella ganghwensis</name>
    <dbReference type="NCBI Taxonomy" id="202772"/>
    <lineage>
        <taxon>Bacteria</taxon>
        <taxon>Pseudomonadati</taxon>
        <taxon>Pseudomonadota</taxon>
        <taxon>Gammaproteobacteria</taxon>
        <taxon>Oceanospirillales</taxon>
        <taxon>Zooshikellaceae</taxon>
        <taxon>Zooshikella</taxon>
    </lineage>
</organism>
<reference evidence="2 3" key="1">
    <citation type="submission" date="2017-04" db="EMBL/GenBank/DDBJ databases">
        <title>Draft genome sequence of Zooshikella ganghwensis VG4 isolated from Red Sea sediments.</title>
        <authorList>
            <person name="Rehman Z."/>
            <person name="Alam I."/>
            <person name="Kamau A."/>
            <person name="Bajic V."/>
            <person name="Leiknes T."/>
        </authorList>
    </citation>
    <scope>NUCLEOTIDE SEQUENCE [LARGE SCALE GENOMIC DNA]</scope>
    <source>
        <strain evidence="2 3">VG4</strain>
    </source>
</reference>
<protein>
    <submittedName>
        <fullName evidence="2">XRE family transcriptional regulator</fullName>
    </submittedName>
</protein>
<dbReference type="RefSeq" id="WP_094785566.1">
    <property type="nucleotide sequence ID" value="NZ_NDXW01000001.1"/>
</dbReference>
<dbReference type="CDD" id="cd00093">
    <property type="entry name" value="HTH_XRE"/>
    <property type="match status" value="1"/>
</dbReference>
<proteinExistence type="predicted"/>
<dbReference type="Gene3D" id="1.10.260.40">
    <property type="entry name" value="lambda repressor-like DNA-binding domains"/>
    <property type="match status" value="1"/>
</dbReference>
<dbReference type="Proteomes" id="UP000257039">
    <property type="component" value="Unassembled WGS sequence"/>
</dbReference>